<evidence type="ECO:0000313" key="6">
    <source>
        <dbReference type="EMBL" id="MBO2458311.1"/>
    </source>
</evidence>
<dbReference type="InterPro" id="IPR045851">
    <property type="entry name" value="AMP-bd_C_sf"/>
</dbReference>
<feature type="domain" description="Carrier" evidence="5">
    <location>
        <begin position="1573"/>
        <end position="1649"/>
    </location>
</feature>
<evidence type="ECO:0000313" key="7">
    <source>
        <dbReference type="Proteomes" id="UP000680206"/>
    </source>
</evidence>
<evidence type="ECO:0000256" key="4">
    <source>
        <dbReference type="SAM" id="MobiDB-lite"/>
    </source>
</evidence>
<reference evidence="6 7" key="1">
    <citation type="submission" date="2021-03" db="EMBL/GenBank/DDBJ databases">
        <title>Actinomadura violae sp. nov., isolated from lichen in Thailand.</title>
        <authorList>
            <person name="Kanchanasin P."/>
            <person name="Saeng-In P."/>
            <person name="Phongsopitanun W."/>
            <person name="Yuki M."/>
            <person name="Kudo T."/>
            <person name="Ohkuma M."/>
            <person name="Tanasupawat S."/>
        </authorList>
    </citation>
    <scope>NUCLEOTIDE SEQUENCE [LARGE SCALE GENOMIC DNA]</scope>
    <source>
        <strain evidence="6 7">LCR2-06</strain>
    </source>
</reference>
<name>A0ABS3RNI4_9ACTN</name>
<dbReference type="Pfam" id="PF13193">
    <property type="entry name" value="AMP-binding_C"/>
    <property type="match status" value="2"/>
</dbReference>
<dbReference type="Gene3D" id="1.10.1200.10">
    <property type="entry name" value="ACP-like"/>
    <property type="match status" value="2"/>
</dbReference>
<dbReference type="Gene3D" id="3.30.300.30">
    <property type="match status" value="2"/>
</dbReference>
<evidence type="ECO:0000256" key="1">
    <source>
        <dbReference type="ARBA" id="ARBA00001957"/>
    </source>
</evidence>
<evidence type="ECO:0000256" key="2">
    <source>
        <dbReference type="ARBA" id="ARBA00022450"/>
    </source>
</evidence>
<dbReference type="InterPro" id="IPR023213">
    <property type="entry name" value="CAT-like_dom_sf"/>
</dbReference>
<evidence type="ECO:0000256" key="3">
    <source>
        <dbReference type="ARBA" id="ARBA00022553"/>
    </source>
</evidence>
<dbReference type="InterPro" id="IPR020806">
    <property type="entry name" value="PKS_PP-bd"/>
</dbReference>
<dbReference type="CDD" id="cd19531">
    <property type="entry name" value="LCL_NRPS-like"/>
    <property type="match status" value="1"/>
</dbReference>
<dbReference type="Gene3D" id="3.30.559.10">
    <property type="entry name" value="Chloramphenicol acetyltransferase-like domain"/>
    <property type="match status" value="1"/>
</dbReference>
<dbReference type="InterPro" id="IPR036736">
    <property type="entry name" value="ACP-like_sf"/>
</dbReference>
<dbReference type="Gene3D" id="3.30.559.30">
    <property type="entry name" value="Nonribosomal peptide synthetase, condensation domain"/>
    <property type="match status" value="1"/>
</dbReference>
<evidence type="ECO:0000259" key="5">
    <source>
        <dbReference type="PROSITE" id="PS50075"/>
    </source>
</evidence>
<feature type="region of interest" description="Disordered" evidence="4">
    <location>
        <begin position="496"/>
        <end position="519"/>
    </location>
</feature>
<gene>
    <name evidence="6" type="ORF">J4709_12110</name>
</gene>
<dbReference type="CDD" id="cd05930">
    <property type="entry name" value="A_NRPS"/>
    <property type="match status" value="1"/>
</dbReference>
<dbReference type="RefSeq" id="WP_208240248.1">
    <property type="nucleotide sequence ID" value="NZ_JAGEPF010000007.1"/>
</dbReference>
<dbReference type="Gene3D" id="2.30.38.10">
    <property type="entry name" value="Luciferase, Domain 3"/>
    <property type="match status" value="2"/>
</dbReference>
<dbReference type="Pfam" id="PF00668">
    <property type="entry name" value="Condensation"/>
    <property type="match status" value="1"/>
</dbReference>
<dbReference type="InterPro" id="IPR001242">
    <property type="entry name" value="Condensation_dom"/>
</dbReference>
<dbReference type="SUPFAM" id="SSF47336">
    <property type="entry name" value="ACP-like"/>
    <property type="match status" value="2"/>
</dbReference>
<dbReference type="SUPFAM" id="SSF52777">
    <property type="entry name" value="CoA-dependent acyltransferases"/>
    <property type="match status" value="2"/>
</dbReference>
<dbReference type="Pfam" id="PF00550">
    <property type="entry name" value="PP-binding"/>
    <property type="match status" value="2"/>
</dbReference>
<dbReference type="Gene3D" id="3.40.50.980">
    <property type="match status" value="4"/>
</dbReference>
<dbReference type="PROSITE" id="PS50075">
    <property type="entry name" value="CARRIER"/>
    <property type="match status" value="2"/>
</dbReference>
<dbReference type="PANTHER" id="PTHR45527:SF1">
    <property type="entry name" value="FATTY ACID SYNTHASE"/>
    <property type="match status" value="1"/>
</dbReference>
<keyword evidence="2" id="KW-0596">Phosphopantetheine</keyword>
<sequence length="1672" mass="175097">MTNAPTAESLPALVAAQAAATPDAIAVEAVADPADRLTYRELLDGADALVRRLRARGVGPEVPVGICLERGTATVTALLAAWRAEAPYVPLDPAHPRDRLRGIVAGAGLEHVLADDRTAAIAHEAGARDVLRIDAAPPADEPAVPLAAPDPASAAYVLHTSGSTGTPKGVVITHEGIAGRVLWAVRRHAIGAGDRVLWKTPLSFDAAGFEVFAPLAGGATLLVAPAGAEQSPAALAAAVRDGAATVLQGVPTMLRHVAGEPGWAHCRSVRLVFSAGEPLRAGDAGRLLAPLGPDAEVWNTYGPTECSIDITAHRFDPGHPAGHVPIGVPIDGMRVVVLDERGELAPLGAPGELFAGGPGVARCYLGRPALTAERFVPDPFGPPGARLYRTGDRVRWRPDGVLEFLGRLDDQVKVRGVRIEPGEVEAALSAHPAVREAAVTVAAGTADGERRLVAHLAGDAVAAGELRAFLRDKLPEHFVPTLFTWLDALPRTSGGKLDRRALPAPAPAQAPPAPDDVPPATAPERLVAGLWSELLGVPDVGAHADFYELGGHSLLLGRLATMITTAAGRPVALTDLLGAPTVAAQARLLSVPAPAAGADAAGRDVGEPPQLSFGQQRLWLLDRMNPGAAEYVVPLLLPLPGGADAARVREAMRTLAERHRILRTRYPVVDGEPRPVVDAVASVRLAETRAADAAAFDEALTAEIARGFDLASGPVWRGLLLHGPGDADKLLLTVHHIACDGWSSAVLEREFATVYAALSSGSDPELPPLRVHYADHAARQRARLSGERLEDLLSYWRAALEHAEPAELPADRPRPPVRDGSGALLTFTVPADLAGAVAEVGRRAGATPYTTLLTAFAVLLARHTGRWGQTIGAPVSGRLDAEADGVVGPFLNTLVLRADLGPGLRVGEALRRMRGTVLDALAHQELPFELLVADLAPPRDPSRTPLFQVMFDLHEDGATAPGAENVHAATLQRAWRSAKTDLSLMLHRAPDGSLTGAIEYATALFDAASVRRIADRYTRLLASLAEGADDATLAELDLLPPEERRLVTHRWNATGVPREWRRPHELFADQVLERPGAIALADVSRPGGETLTYAELDARAEACAAALRAAGAGPETVVGVLLERGPDLLAWLLGVWRAGGAYVPLGPDLPAGRLGHMVRDSGARVVVAAEHHRHLLADAFDGTFLAPAVPARPIEPAPVPPAAADPGSLAYVMYTSGSTGRPKGVQIEHRALANLLSAGLERFGGGAWLALTAVTFDISGLELFLPLVSGGRVVLADERQVRDGRALAKAVADHGVTHVQATPSGWRLLLETGFAAPGVTALAGGEALPADLARDLSPHVGRLTNVYGPTETTIWSTAWPVPDEPSRITIGGPLQNTTAYVLDERMWPVPVGVIGELYLGGQGLARGYRGLPAQTAEKFVPDPFGPPGARLYRTGDLVRALADGTLEYLSRADDQVKIRGHRIEPAEVAAVLRAHPEVRDCVVTAARVGAEAHLVAYVVPAGPADGAPPATVLAEHCRAVLPDSMVPLAFVPLPELPLNPSGKVDRAALPDPEVLLAENLAAGPDANGSAGPPLDGPVRRTLAELWAELLGGPAIPHAGLDFFRLGGTSLLAARLVERIRTALGTDLPLATVFSRPTLADLADAVEESVRADIAALDEGELAVLLGTGRDGA</sequence>
<dbReference type="Pfam" id="PF00501">
    <property type="entry name" value="AMP-binding"/>
    <property type="match status" value="2"/>
</dbReference>
<proteinExistence type="predicted"/>
<keyword evidence="3" id="KW-0597">Phosphoprotein</keyword>
<protein>
    <submittedName>
        <fullName evidence="6">Amino acid adenylation domain-containing protein</fullName>
    </submittedName>
</protein>
<dbReference type="InterPro" id="IPR010071">
    <property type="entry name" value="AA_adenyl_dom"/>
</dbReference>
<dbReference type="PROSITE" id="PS00455">
    <property type="entry name" value="AMP_BINDING"/>
    <property type="match status" value="2"/>
</dbReference>
<dbReference type="NCBIfam" id="TIGR01733">
    <property type="entry name" value="AA-adenyl-dom"/>
    <property type="match status" value="2"/>
</dbReference>
<dbReference type="InterPro" id="IPR009081">
    <property type="entry name" value="PP-bd_ACP"/>
</dbReference>
<dbReference type="SUPFAM" id="SSF56801">
    <property type="entry name" value="Acetyl-CoA synthetase-like"/>
    <property type="match status" value="2"/>
</dbReference>
<dbReference type="Proteomes" id="UP000680206">
    <property type="component" value="Unassembled WGS sequence"/>
</dbReference>
<dbReference type="SMART" id="SM00823">
    <property type="entry name" value="PKS_PP"/>
    <property type="match status" value="2"/>
</dbReference>
<feature type="domain" description="Carrier" evidence="5">
    <location>
        <begin position="518"/>
        <end position="593"/>
    </location>
</feature>
<dbReference type="InterPro" id="IPR025110">
    <property type="entry name" value="AMP-bd_C"/>
</dbReference>
<keyword evidence="7" id="KW-1185">Reference proteome</keyword>
<feature type="compositionally biased region" description="Pro residues" evidence="4">
    <location>
        <begin position="504"/>
        <end position="519"/>
    </location>
</feature>
<comment type="caution">
    <text evidence="6">The sequence shown here is derived from an EMBL/GenBank/DDBJ whole genome shotgun (WGS) entry which is preliminary data.</text>
</comment>
<comment type="cofactor">
    <cofactor evidence="1">
        <name>pantetheine 4'-phosphate</name>
        <dbReference type="ChEBI" id="CHEBI:47942"/>
    </cofactor>
</comment>
<dbReference type="EMBL" id="JAGEPF010000007">
    <property type="protein sequence ID" value="MBO2458311.1"/>
    <property type="molecule type" value="Genomic_DNA"/>
</dbReference>
<dbReference type="InterPro" id="IPR000873">
    <property type="entry name" value="AMP-dep_synth/lig_dom"/>
</dbReference>
<accession>A0ABS3RNI4</accession>
<organism evidence="6 7">
    <name type="scientific">Actinomadura violacea</name>
    <dbReference type="NCBI Taxonomy" id="2819934"/>
    <lineage>
        <taxon>Bacteria</taxon>
        <taxon>Bacillati</taxon>
        <taxon>Actinomycetota</taxon>
        <taxon>Actinomycetes</taxon>
        <taxon>Streptosporangiales</taxon>
        <taxon>Thermomonosporaceae</taxon>
        <taxon>Actinomadura</taxon>
    </lineage>
</organism>
<dbReference type="PANTHER" id="PTHR45527">
    <property type="entry name" value="NONRIBOSOMAL PEPTIDE SYNTHETASE"/>
    <property type="match status" value="1"/>
</dbReference>
<dbReference type="InterPro" id="IPR020845">
    <property type="entry name" value="AMP-binding_CS"/>
</dbReference>